<dbReference type="CDD" id="cd03141">
    <property type="entry name" value="GATase1_Hsp31_like"/>
    <property type="match status" value="1"/>
</dbReference>
<dbReference type="Gene3D" id="3.40.50.880">
    <property type="match status" value="1"/>
</dbReference>
<reference evidence="6 7" key="1">
    <citation type="journal article" date="2013" name="Genome Announc.">
        <title>Draft Genome Sequence of Methylophaga lonarensis MPLT, a Haloalkaliphilic (Non-Methane-Utilizing) Methylotroph.</title>
        <authorList>
            <person name="Shetty S.A."/>
            <person name="Marathe N.P."/>
            <person name="Munot H."/>
            <person name="Antony C.P."/>
            <person name="Dhotre D.P."/>
            <person name="Murrell J.C."/>
            <person name="Shouche Y.S."/>
        </authorList>
    </citation>
    <scope>NUCLEOTIDE SEQUENCE [LARGE SCALE GENOMIC DNA]</scope>
    <source>
        <strain evidence="6 7">MPL</strain>
    </source>
</reference>
<evidence type="ECO:0000259" key="5">
    <source>
        <dbReference type="Pfam" id="PF01965"/>
    </source>
</evidence>
<evidence type="ECO:0000256" key="1">
    <source>
        <dbReference type="ARBA" id="ARBA00023016"/>
    </source>
</evidence>
<protein>
    <submittedName>
        <fullName evidence="6">ThiJ/PfpI domain-containing protein</fullName>
    </submittedName>
</protein>
<accession>M7PTW0</accession>
<dbReference type="PANTHER" id="PTHR48094">
    <property type="entry name" value="PROTEIN/NUCLEIC ACID DEGLYCASE DJ-1-RELATED"/>
    <property type="match status" value="1"/>
</dbReference>
<dbReference type="GO" id="GO:0019243">
    <property type="term" value="P:methylglyoxal catabolic process to D-lactate via S-lactoyl-glutathione"/>
    <property type="evidence" value="ECO:0007669"/>
    <property type="project" value="TreeGrafter"/>
</dbReference>
<dbReference type="AlphaFoldDB" id="M7PTW0"/>
<evidence type="ECO:0000256" key="3">
    <source>
        <dbReference type="ARBA" id="ARBA00038493"/>
    </source>
</evidence>
<dbReference type="InterPro" id="IPR050325">
    <property type="entry name" value="Prot/Nucl_acid_deglycase"/>
</dbReference>
<comment type="similarity">
    <text evidence="3">Belongs to the peptidase C56 family. HSP31-like subfamily.</text>
</comment>
<evidence type="ECO:0000313" key="7">
    <source>
        <dbReference type="Proteomes" id="UP000012019"/>
    </source>
</evidence>
<dbReference type="Pfam" id="PF01965">
    <property type="entry name" value="DJ-1_PfpI"/>
    <property type="match status" value="1"/>
</dbReference>
<dbReference type="InterPro" id="IPR002818">
    <property type="entry name" value="DJ-1/PfpI"/>
</dbReference>
<keyword evidence="2" id="KW-0456">Lyase</keyword>
<evidence type="ECO:0000313" key="6">
    <source>
        <dbReference type="EMBL" id="EMR13894.1"/>
    </source>
</evidence>
<dbReference type="InterPro" id="IPR029062">
    <property type="entry name" value="Class_I_gatase-like"/>
</dbReference>
<dbReference type="Proteomes" id="UP000012019">
    <property type="component" value="Unassembled WGS sequence"/>
</dbReference>
<feature type="signal peptide" evidence="4">
    <location>
        <begin position="1"/>
        <end position="24"/>
    </location>
</feature>
<keyword evidence="1" id="KW-0346">Stress response</keyword>
<dbReference type="RefSeq" id="WP_009725580.1">
    <property type="nucleotide sequence ID" value="NZ_APHR01000012.1"/>
</dbReference>
<dbReference type="PATRIC" id="fig|1286106.3.peg.537"/>
<evidence type="ECO:0000256" key="4">
    <source>
        <dbReference type="SAM" id="SignalP"/>
    </source>
</evidence>
<dbReference type="eggNOG" id="COG0693">
    <property type="taxonomic scope" value="Bacteria"/>
</dbReference>
<name>M7PTW0_9GAMM</name>
<proteinExistence type="inferred from homology"/>
<comment type="caution">
    <text evidence="6">The sequence shown here is derived from an EMBL/GenBank/DDBJ whole genome shotgun (WGS) entry which is preliminary data.</text>
</comment>
<dbReference type="SUPFAM" id="SSF52317">
    <property type="entry name" value="Class I glutamine amidotransferase-like"/>
    <property type="match status" value="1"/>
</dbReference>
<dbReference type="GO" id="GO:0019172">
    <property type="term" value="F:glyoxalase III activity"/>
    <property type="evidence" value="ECO:0007669"/>
    <property type="project" value="TreeGrafter"/>
</dbReference>
<dbReference type="STRING" id="1286106.MPL1_02708"/>
<dbReference type="PANTHER" id="PTHR48094:SF11">
    <property type="entry name" value="GLUTATHIONE-INDEPENDENT GLYOXALASE HSP31-RELATED"/>
    <property type="match status" value="1"/>
</dbReference>
<keyword evidence="7" id="KW-1185">Reference proteome</keyword>
<dbReference type="EMBL" id="APHR01000012">
    <property type="protein sequence ID" value="EMR13894.1"/>
    <property type="molecule type" value="Genomic_DNA"/>
</dbReference>
<sequence length="265" mass="29342">MRRNLPLVLITLFLTMLMPLAAQASERVLIVVTSHGYIGKDAASSKGDTGYFLSEVTHPYYQFKNAGFDIDIASPKGGEPPMDPGSYKLNDEDNQRFVATAEDWSKMQNTLKLSDIAAEDYSAIIFAGGHGTMWDFPDDPDILRLTRDIYESDGVVAAVCHGPAALVNVTLSNNRFLVSGREVSTFTNFEERIVRLYSDMPFLLETQLKERGAQVKKALIPFMEKVSVDGRLVTGQNPNSARAMAEAVVEILLERQPIQTVALQH</sequence>
<evidence type="ECO:0000256" key="2">
    <source>
        <dbReference type="ARBA" id="ARBA00023239"/>
    </source>
</evidence>
<feature type="chain" id="PRO_5004083187" evidence="4">
    <location>
        <begin position="25"/>
        <end position="265"/>
    </location>
</feature>
<organism evidence="6 7">
    <name type="scientific">Methylophaga lonarensis MPL</name>
    <dbReference type="NCBI Taxonomy" id="1286106"/>
    <lineage>
        <taxon>Bacteria</taxon>
        <taxon>Pseudomonadati</taxon>
        <taxon>Pseudomonadota</taxon>
        <taxon>Gammaproteobacteria</taxon>
        <taxon>Thiotrichales</taxon>
        <taxon>Piscirickettsiaceae</taxon>
        <taxon>Methylophaga</taxon>
    </lineage>
</organism>
<dbReference type="GO" id="GO:0005737">
    <property type="term" value="C:cytoplasm"/>
    <property type="evidence" value="ECO:0007669"/>
    <property type="project" value="TreeGrafter"/>
</dbReference>
<gene>
    <name evidence="6" type="ORF">MPL1_02708</name>
</gene>
<feature type="domain" description="DJ-1/PfpI" evidence="5">
    <location>
        <begin position="54"/>
        <end position="250"/>
    </location>
</feature>
<keyword evidence="4" id="KW-0732">Signal</keyword>